<dbReference type="EMBL" id="JAUDFV010000074">
    <property type="protein sequence ID" value="KAL2734201.1"/>
    <property type="molecule type" value="Genomic_DNA"/>
</dbReference>
<dbReference type="SUPFAM" id="SSF52025">
    <property type="entry name" value="PA domain"/>
    <property type="match status" value="1"/>
</dbReference>
<keyword evidence="7" id="KW-0732">Signal</keyword>
<keyword evidence="8 14" id="KW-0863">Zinc-finger</keyword>
<feature type="compositionally biased region" description="Low complexity" evidence="15">
    <location>
        <begin position="334"/>
        <end position="344"/>
    </location>
</feature>
<keyword evidence="5 16" id="KW-0812">Transmembrane</keyword>
<keyword evidence="9" id="KW-0862">Zinc</keyword>
<dbReference type="GO" id="GO:0061630">
    <property type="term" value="F:ubiquitin protein ligase activity"/>
    <property type="evidence" value="ECO:0007669"/>
    <property type="project" value="UniProtKB-EC"/>
</dbReference>
<dbReference type="AlphaFoldDB" id="A0ABD2BN40"/>
<dbReference type="GO" id="GO:0008270">
    <property type="term" value="F:zinc ion binding"/>
    <property type="evidence" value="ECO:0007669"/>
    <property type="project" value="UniProtKB-KW"/>
</dbReference>
<accession>A0ABD2BN40</accession>
<evidence type="ECO:0000256" key="1">
    <source>
        <dbReference type="ARBA" id="ARBA00000900"/>
    </source>
</evidence>
<dbReference type="PANTHER" id="PTHR47168:SF1">
    <property type="entry name" value="OS02G0798600 PROTEIN"/>
    <property type="match status" value="1"/>
</dbReference>
<sequence>MQQCCVSHQVQLWPLLLLFCVTYCGADILVFSVGTRYEVDDEFKDIPARFGGFIPSEGIKGMIVSAQPSTACHEIQGPPNGTSYEGNWIALIARYECKFEIKVRMAQKAGYAAAIIHNVNSNELEPMSAEDPIGIQIPSVFVSELTGLIIKENYLYNQLYFILINDEVPFNINTHFLLPFAIVVGICFLVIVLFMIFRYVRNRRRQLRHRLPNSSLNKLPTHKYTKGDPYETCAICLDDYVEGEKLRVLPCAHAYHSKCIDPWLTKNRRVCPVCKRKVFATDEQVVTDESDSDADDSTPLIRESSQGTQGGTFIRSGENPFNRPRRTQHREDNNSSNGSDSESSATLSDDNGSISTGEPSGGIAFMVSDSHSINGELQDVERSVSSTRPHTVNLTETQECPVPVVQITPSRNTRVSINPTTLNPDRLAIAADNRSASTTSIDSEINDVAV</sequence>
<feature type="compositionally biased region" description="Acidic residues" evidence="15">
    <location>
        <begin position="285"/>
        <end position="296"/>
    </location>
</feature>
<keyword evidence="11 16" id="KW-0472">Membrane</keyword>
<dbReference type="Pfam" id="PF02225">
    <property type="entry name" value="PA"/>
    <property type="match status" value="1"/>
</dbReference>
<feature type="region of interest" description="Disordered" evidence="15">
    <location>
        <begin position="285"/>
        <end position="364"/>
    </location>
</feature>
<evidence type="ECO:0000256" key="10">
    <source>
        <dbReference type="ARBA" id="ARBA00022989"/>
    </source>
</evidence>
<evidence type="ECO:0000256" key="15">
    <source>
        <dbReference type="SAM" id="MobiDB-lite"/>
    </source>
</evidence>
<organism evidence="18 19">
    <name type="scientific">Vespula squamosa</name>
    <name type="common">Southern yellow jacket</name>
    <name type="synonym">Wasp</name>
    <dbReference type="NCBI Taxonomy" id="30214"/>
    <lineage>
        <taxon>Eukaryota</taxon>
        <taxon>Metazoa</taxon>
        <taxon>Ecdysozoa</taxon>
        <taxon>Arthropoda</taxon>
        <taxon>Hexapoda</taxon>
        <taxon>Insecta</taxon>
        <taxon>Pterygota</taxon>
        <taxon>Neoptera</taxon>
        <taxon>Endopterygota</taxon>
        <taxon>Hymenoptera</taxon>
        <taxon>Apocrita</taxon>
        <taxon>Aculeata</taxon>
        <taxon>Vespoidea</taxon>
        <taxon>Vespidae</taxon>
        <taxon>Vespinae</taxon>
        <taxon>Vespula</taxon>
    </lineage>
</organism>
<keyword evidence="19" id="KW-1185">Reference proteome</keyword>
<comment type="catalytic activity">
    <reaction evidence="1">
        <text>S-ubiquitinyl-[E2 ubiquitin-conjugating enzyme]-L-cysteine + [acceptor protein]-L-lysine = [E2 ubiquitin-conjugating enzyme]-L-cysteine + N(6)-ubiquitinyl-[acceptor protein]-L-lysine.</text>
        <dbReference type="EC" id="2.3.2.27"/>
    </reaction>
</comment>
<dbReference type="FunFam" id="3.50.30.30:FF:000026">
    <property type="entry name" value="E3 ubiquitin-protein ligase RNF13"/>
    <property type="match status" value="1"/>
</dbReference>
<feature type="transmembrane region" description="Helical" evidence="16">
    <location>
        <begin position="176"/>
        <end position="200"/>
    </location>
</feature>
<evidence type="ECO:0000256" key="7">
    <source>
        <dbReference type="ARBA" id="ARBA00022729"/>
    </source>
</evidence>
<evidence type="ECO:0000256" key="12">
    <source>
        <dbReference type="ARBA" id="ARBA00023180"/>
    </source>
</evidence>
<keyword evidence="4" id="KW-0808">Transferase</keyword>
<comment type="caution">
    <text evidence="18">The sequence shown here is derived from an EMBL/GenBank/DDBJ whole genome shotgun (WGS) entry which is preliminary data.</text>
</comment>
<feature type="domain" description="RING-type" evidence="17">
    <location>
        <begin position="233"/>
        <end position="275"/>
    </location>
</feature>
<comment type="subcellular location">
    <subcellularLocation>
        <location evidence="13">Endomembrane system</location>
        <topology evidence="13">Single-pass type I membrane protein</topology>
    </subcellularLocation>
</comment>
<dbReference type="InterPro" id="IPR001841">
    <property type="entry name" value="Znf_RING"/>
</dbReference>
<keyword evidence="10 16" id="KW-1133">Transmembrane helix</keyword>
<evidence type="ECO:0000256" key="4">
    <source>
        <dbReference type="ARBA" id="ARBA00022679"/>
    </source>
</evidence>
<evidence type="ECO:0000256" key="6">
    <source>
        <dbReference type="ARBA" id="ARBA00022723"/>
    </source>
</evidence>
<evidence type="ECO:0000256" key="8">
    <source>
        <dbReference type="ARBA" id="ARBA00022771"/>
    </source>
</evidence>
<dbReference type="Proteomes" id="UP001607302">
    <property type="component" value="Unassembled WGS sequence"/>
</dbReference>
<evidence type="ECO:0000313" key="19">
    <source>
        <dbReference type="Proteomes" id="UP001607302"/>
    </source>
</evidence>
<dbReference type="Gene3D" id="3.30.40.10">
    <property type="entry name" value="Zinc/RING finger domain, C3HC4 (zinc finger)"/>
    <property type="match status" value="1"/>
</dbReference>
<dbReference type="PANTHER" id="PTHR47168">
    <property type="entry name" value="RING ZINC FINGER DOMAIN SUPERFAMILY PROTEIN-RELATED"/>
    <property type="match status" value="1"/>
</dbReference>
<evidence type="ECO:0000256" key="9">
    <source>
        <dbReference type="ARBA" id="ARBA00022833"/>
    </source>
</evidence>
<evidence type="ECO:0000256" key="5">
    <source>
        <dbReference type="ARBA" id="ARBA00022692"/>
    </source>
</evidence>
<reference evidence="18 19" key="1">
    <citation type="journal article" date="2024" name="Ann. Entomol. Soc. Am.">
        <title>Genomic analyses of the southern and eastern yellowjacket wasps (Hymenoptera: Vespidae) reveal evolutionary signatures of social life.</title>
        <authorList>
            <person name="Catto M.A."/>
            <person name="Caine P.B."/>
            <person name="Orr S.E."/>
            <person name="Hunt B.G."/>
            <person name="Goodisman M.A.D."/>
        </authorList>
    </citation>
    <scope>NUCLEOTIDE SEQUENCE [LARGE SCALE GENOMIC DNA]</scope>
    <source>
        <strain evidence="18">233</strain>
        <tissue evidence="18">Head and thorax</tissue>
    </source>
</reference>
<evidence type="ECO:0000313" key="18">
    <source>
        <dbReference type="EMBL" id="KAL2734201.1"/>
    </source>
</evidence>
<evidence type="ECO:0000256" key="3">
    <source>
        <dbReference type="ARBA" id="ARBA00012483"/>
    </source>
</evidence>
<keyword evidence="6" id="KW-0479">Metal-binding</keyword>
<evidence type="ECO:0000256" key="2">
    <source>
        <dbReference type="ARBA" id="ARBA00004906"/>
    </source>
</evidence>
<feature type="transmembrane region" description="Helical" evidence="16">
    <location>
        <begin position="12"/>
        <end position="34"/>
    </location>
</feature>
<evidence type="ECO:0000256" key="16">
    <source>
        <dbReference type="SAM" id="Phobius"/>
    </source>
</evidence>
<comment type="pathway">
    <text evidence="2">Protein modification; protein ubiquitination.</text>
</comment>
<evidence type="ECO:0000259" key="17">
    <source>
        <dbReference type="PROSITE" id="PS50089"/>
    </source>
</evidence>
<dbReference type="GO" id="GO:0005737">
    <property type="term" value="C:cytoplasm"/>
    <property type="evidence" value="ECO:0007669"/>
    <property type="project" value="UniProtKB-ARBA"/>
</dbReference>
<dbReference type="PROSITE" id="PS50089">
    <property type="entry name" value="ZF_RING_2"/>
    <property type="match status" value="1"/>
</dbReference>
<dbReference type="Gene3D" id="3.50.30.30">
    <property type="match status" value="1"/>
</dbReference>
<dbReference type="InterPro" id="IPR046450">
    <property type="entry name" value="PA_dom_sf"/>
</dbReference>
<dbReference type="CDD" id="cd02123">
    <property type="entry name" value="PA_C_RZF_like"/>
    <property type="match status" value="1"/>
</dbReference>
<dbReference type="GO" id="GO:0012505">
    <property type="term" value="C:endomembrane system"/>
    <property type="evidence" value="ECO:0007669"/>
    <property type="project" value="UniProtKB-SubCell"/>
</dbReference>
<keyword evidence="12" id="KW-0325">Glycoprotein</keyword>
<dbReference type="InterPro" id="IPR051653">
    <property type="entry name" value="E3_ligase_sorting_rcpt"/>
</dbReference>
<evidence type="ECO:0000256" key="14">
    <source>
        <dbReference type="PROSITE-ProRule" id="PRU00175"/>
    </source>
</evidence>
<dbReference type="SUPFAM" id="SSF57850">
    <property type="entry name" value="RING/U-box"/>
    <property type="match status" value="1"/>
</dbReference>
<gene>
    <name evidence="18" type="ORF">V1478_003899</name>
</gene>
<dbReference type="Pfam" id="PF13639">
    <property type="entry name" value="zf-RING_2"/>
    <property type="match status" value="1"/>
</dbReference>
<proteinExistence type="predicted"/>
<dbReference type="InterPro" id="IPR003137">
    <property type="entry name" value="PA_domain"/>
</dbReference>
<dbReference type="SMART" id="SM00184">
    <property type="entry name" value="RING"/>
    <property type="match status" value="1"/>
</dbReference>
<feature type="compositionally biased region" description="Polar residues" evidence="15">
    <location>
        <begin position="345"/>
        <end position="358"/>
    </location>
</feature>
<dbReference type="FunFam" id="3.30.40.10:FF:000429">
    <property type="entry name" value="E3 ubiquitin-protein ligase RNF13"/>
    <property type="match status" value="1"/>
</dbReference>
<dbReference type="InterPro" id="IPR013083">
    <property type="entry name" value="Znf_RING/FYVE/PHD"/>
</dbReference>
<dbReference type="InterPro" id="IPR044744">
    <property type="entry name" value="ZNRF4/RNF13/RNF167_PA"/>
</dbReference>
<evidence type="ECO:0000256" key="13">
    <source>
        <dbReference type="ARBA" id="ARBA00046288"/>
    </source>
</evidence>
<protein>
    <recommendedName>
        <fullName evidence="3">RING-type E3 ubiquitin transferase</fullName>
        <ecNumber evidence="3">2.3.2.27</ecNumber>
    </recommendedName>
</protein>
<dbReference type="EC" id="2.3.2.27" evidence="3"/>
<name>A0ABD2BN40_VESSQ</name>
<evidence type="ECO:0000256" key="11">
    <source>
        <dbReference type="ARBA" id="ARBA00023136"/>
    </source>
</evidence>